<dbReference type="OrthoDB" id="6482745at2759"/>
<evidence type="ECO:0000256" key="1">
    <source>
        <dbReference type="SAM" id="MobiDB-lite"/>
    </source>
</evidence>
<dbReference type="AlphaFoldDB" id="A0A9J6FRB4"/>
<evidence type="ECO:0000313" key="3">
    <source>
        <dbReference type="Proteomes" id="UP000821853"/>
    </source>
</evidence>
<dbReference type="Proteomes" id="UP000821853">
    <property type="component" value="Chromosome 10"/>
</dbReference>
<dbReference type="SUPFAM" id="SSF53335">
    <property type="entry name" value="S-adenosyl-L-methionine-dependent methyltransferases"/>
    <property type="match status" value="1"/>
</dbReference>
<gene>
    <name evidence="2" type="ORF">HPB48_022956</name>
</gene>
<sequence length="87" mass="10093">MLAFARENHAHPKIEYQNLDLMSDDEVAAFVREHGHFQRVYSFLTLHWITDQHHAVRNNRGTHGSRVENASSCSRPPSFSSTSMQLW</sequence>
<comment type="caution">
    <text evidence="2">The sequence shown here is derived from an EMBL/GenBank/DDBJ whole genome shotgun (WGS) entry which is preliminary data.</text>
</comment>
<keyword evidence="3" id="KW-1185">Reference proteome</keyword>
<protein>
    <submittedName>
        <fullName evidence="2">Uncharacterized protein</fullName>
    </submittedName>
</protein>
<proteinExistence type="predicted"/>
<evidence type="ECO:0000313" key="2">
    <source>
        <dbReference type="EMBL" id="KAH9364628.1"/>
    </source>
</evidence>
<dbReference type="Gene3D" id="3.40.50.150">
    <property type="entry name" value="Vaccinia Virus protein VP39"/>
    <property type="match status" value="1"/>
</dbReference>
<reference evidence="2 3" key="1">
    <citation type="journal article" date="2020" name="Cell">
        <title>Large-Scale Comparative Analyses of Tick Genomes Elucidate Their Genetic Diversity and Vector Capacities.</title>
        <authorList>
            <consortium name="Tick Genome and Microbiome Consortium (TIGMIC)"/>
            <person name="Jia N."/>
            <person name="Wang J."/>
            <person name="Shi W."/>
            <person name="Du L."/>
            <person name="Sun Y."/>
            <person name="Zhan W."/>
            <person name="Jiang J.F."/>
            <person name="Wang Q."/>
            <person name="Zhang B."/>
            <person name="Ji P."/>
            <person name="Bell-Sakyi L."/>
            <person name="Cui X.M."/>
            <person name="Yuan T.T."/>
            <person name="Jiang B.G."/>
            <person name="Yang W.F."/>
            <person name="Lam T.T."/>
            <person name="Chang Q.C."/>
            <person name="Ding S.J."/>
            <person name="Wang X.J."/>
            <person name="Zhu J.G."/>
            <person name="Ruan X.D."/>
            <person name="Zhao L."/>
            <person name="Wei J.T."/>
            <person name="Ye R.Z."/>
            <person name="Que T.C."/>
            <person name="Du C.H."/>
            <person name="Zhou Y.H."/>
            <person name="Cheng J.X."/>
            <person name="Dai P.F."/>
            <person name="Guo W.B."/>
            <person name="Han X.H."/>
            <person name="Huang E.J."/>
            <person name="Li L.F."/>
            <person name="Wei W."/>
            <person name="Gao Y.C."/>
            <person name="Liu J.Z."/>
            <person name="Shao H.Z."/>
            <person name="Wang X."/>
            <person name="Wang C.C."/>
            <person name="Yang T.C."/>
            <person name="Huo Q.B."/>
            <person name="Li W."/>
            <person name="Chen H.Y."/>
            <person name="Chen S.E."/>
            <person name="Zhou L.G."/>
            <person name="Ni X.B."/>
            <person name="Tian J.H."/>
            <person name="Sheng Y."/>
            <person name="Liu T."/>
            <person name="Pan Y.S."/>
            <person name="Xia L.Y."/>
            <person name="Li J."/>
            <person name="Zhao F."/>
            <person name="Cao W.C."/>
        </authorList>
    </citation>
    <scope>NUCLEOTIDE SEQUENCE [LARGE SCALE GENOMIC DNA]</scope>
    <source>
        <strain evidence="2">HaeL-2018</strain>
    </source>
</reference>
<accession>A0A9J6FRB4</accession>
<dbReference type="InterPro" id="IPR029063">
    <property type="entry name" value="SAM-dependent_MTases_sf"/>
</dbReference>
<organism evidence="2 3">
    <name type="scientific">Haemaphysalis longicornis</name>
    <name type="common">Bush tick</name>
    <dbReference type="NCBI Taxonomy" id="44386"/>
    <lineage>
        <taxon>Eukaryota</taxon>
        <taxon>Metazoa</taxon>
        <taxon>Ecdysozoa</taxon>
        <taxon>Arthropoda</taxon>
        <taxon>Chelicerata</taxon>
        <taxon>Arachnida</taxon>
        <taxon>Acari</taxon>
        <taxon>Parasitiformes</taxon>
        <taxon>Ixodida</taxon>
        <taxon>Ixodoidea</taxon>
        <taxon>Ixodidae</taxon>
        <taxon>Haemaphysalinae</taxon>
        <taxon>Haemaphysalis</taxon>
    </lineage>
</organism>
<name>A0A9J6FRB4_HAELO</name>
<feature type="compositionally biased region" description="Low complexity" evidence="1">
    <location>
        <begin position="71"/>
        <end position="87"/>
    </location>
</feature>
<dbReference type="VEuPathDB" id="VectorBase:HLOH_053025"/>
<feature type="region of interest" description="Disordered" evidence="1">
    <location>
        <begin position="59"/>
        <end position="87"/>
    </location>
</feature>
<dbReference type="EMBL" id="JABSTR010000002">
    <property type="protein sequence ID" value="KAH9364628.1"/>
    <property type="molecule type" value="Genomic_DNA"/>
</dbReference>